<name>A0A7I0NSW8_STRCX</name>
<dbReference type="InterPro" id="IPR051081">
    <property type="entry name" value="HTH_MetalResp_TranReg"/>
</dbReference>
<evidence type="ECO:0000313" key="5">
    <source>
        <dbReference type="EMBL" id="QKZ16161.1"/>
    </source>
</evidence>
<evidence type="ECO:0000256" key="3">
    <source>
        <dbReference type="ARBA" id="ARBA00023163"/>
    </source>
</evidence>
<keyword evidence="2" id="KW-0238">DNA-binding</keyword>
<gene>
    <name evidence="5" type="ORF">HUT05_01465</name>
    <name evidence="6" type="ORF">HUT05_45185</name>
</gene>
<dbReference type="RefSeq" id="WP_176573847.1">
    <property type="nucleotide sequence ID" value="NZ_CP056041.1"/>
</dbReference>
<reference evidence="5 7" key="1">
    <citation type="submission" date="2020-06" db="EMBL/GenBank/DDBJ databases">
        <title>Genome mining for natural products.</title>
        <authorList>
            <person name="Zhang B."/>
            <person name="Shi J."/>
            <person name="Ge H."/>
        </authorList>
    </citation>
    <scope>NUCLEOTIDE SEQUENCE [LARGE SCALE GENOMIC DNA]</scope>
    <source>
        <strain evidence="5 7">NA02069</strain>
    </source>
</reference>
<dbReference type="PRINTS" id="PR00778">
    <property type="entry name" value="HTHARSR"/>
</dbReference>
<dbReference type="PROSITE" id="PS50987">
    <property type="entry name" value="HTH_ARSR_2"/>
    <property type="match status" value="1"/>
</dbReference>
<dbReference type="InterPro" id="IPR036388">
    <property type="entry name" value="WH-like_DNA-bd_sf"/>
</dbReference>
<feature type="domain" description="HTH arsR-type" evidence="4">
    <location>
        <begin position="1"/>
        <end position="93"/>
    </location>
</feature>
<dbReference type="SMART" id="SM00418">
    <property type="entry name" value="HTH_ARSR"/>
    <property type="match status" value="1"/>
</dbReference>
<dbReference type="GO" id="GO:0003700">
    <property type="term" value="F:DNA-binding transcription factor activity"/>
    <property type="evidence" value="ECO:0007669"/>
    <property type="project" value="InterPro"/>
</dbReference>
<dbReference type="InterPro" id="IPR006311">
    <property type="entry name" value="TAT_signal"/>
</dbReference>
<dbReference type="NCBIfam" id="NF033788">
    <property type="entry name" value="HTH_metalloreg"/>
    <property type="match status" value="1"/>
</dbReference>
<evidence type="ECO:0000256" key="1">
    <source>
        <dbReference type="ARBA" id="ARBA00023015"/>
    </source>
</evidence>
<evidence type="ECO:0000313" key="6">
    <source>
        <dbReference type="EMBL" id="QKZ23926.1"/>
    </source>
</evidence>
<dbReference type="CDD" id="cd00090">
    <property type="entry name" value="HTH_ARSR"/>
    <property type="match status" value="1"/>
</dbReference>
<dbReference type="AlphaFoldDB" id="A0A7I0NSW8"/>
<accession>A0A7I0NSW8</accession>
<dbReference type="Proteomes" id="UP000509418">
    <property type="component" value="Chromosome"/>
</dbReference>
<proteinExistence type="predicted"/>
<dbReference type="Gene3D" id="1.10.10.10">
    <property type="entry name" value="Winged helix-like DNA-binding domain superfamily/Winged helix DNA-binding domain"/>
    <property type="match status" value="1"/>
</dbReference>
<keyword evidence="7" id="KW-1185">Reference proteome</keyword>
<evidence type="ECO:0000259" key="4">
    <source>
        <dbReference type="PROSITE" id="PS50987"/>
    </source>
</evidence>
<protein>
    <submittedName>
        <fullName evidence="5">Winged helix-turn-helix transcriptional regulator</fullName>
    </submittedName>
</protein>
<dbReference type="PANTHER" id="PTHR33154:SF33">
    <property type="entry name" value="TRANSCRIPTIONAL REPRESSOR SDPR"/>
    <property type="match status" value="1"/>
</dbReference>
<organism evidence="5 7">
    <name type="scientific">Streptomyces chartreusis</name>
    <dbReference type="NCBI Taxonomy" id="1969"/>
    <lineage>
        <taxon>Bacteria</taxon>
        <taxon>Bacillati</taxon>
        <taxon>Actinomycetota</taxon>
        <taxon>Actinomycetes</taxon>
        <taxon>Kitasatosporales</taxon>
        <taxon>Streptomycetaceae</taxon>
        <taxon>Streptomyces</taxon>
    </lineage>
</organism>
<dbReference type="EMBL" id="CP056041">
    <property type="protein sequence ID" value="QKZ16161.1"/>
    <property type="molecule type" value="Genomic_DNA"/>
</dbReference>
<dbReference type="SUPFAM" id="SSF46785">
    <property type="entry name" value="Winged helix' DNA-binding domain"/>
    <property type="match status" value="1"/>
</dbReference>
<evidence type="ECO:0000256" key="2">
    <source>
        <dbReference type="ARBA" id="ARBA00023125"/>
    </source>
</evidence>
<dbReference type="GO" id="GO:0003677">
    <property type="term" value="F:DNA binding"/>
    <property type="evidence" value="ECO:0007669"/>
    <property type="project" value="UniProtKB-KW"/>
</dbReference>
<dbReference type="InterPro" id="IPR036390">
    <property type="entry name" value="WH_DNA-bd_sf"/>
</dbReference>
<evidence type="ECO:0000313" key="7">
    <source>
        <dbReference type="Proteomes" id="UP000509418"/>
    </source>
</evidence>
<keyword evidence="3" id="KW-0804">Transcription</keyword>
<dbReference type="Pfam" id="PF12840">
    <property type="entry name" value="HTH_20"/>
    <property type="match status" value="1"/>
</dbReference>
<dbReference type="PROSITE" id="PS51318">
    <property type="entry name" value="TAT"/>
    <property type="match status" value="1"/>
</dbReference>
<dbReference type="InterPro" id="IPR011991">
    <property type="entry name" value="ArsR-like_HTH"/>
</dbReference>
<keyword evidence="1" id="KW-0805">Transcription regulation</keyword>
<sequence>MSTTEDDELWSAIGDPTRRTLIDLLLASGTGTATSLSAGLPLTRQAVSKHLAVLDRVGLIRAEPAGRERHYRIDQAQLARAAAQLATVGAAWDARLRRIKTIAEAIAHSRNHTEGA</sequence>
<dbReference type="InterPro" id="IPR001845">
    <property type="entry name" value="HTH_ArsR_DNA-bd_dom"/>
</dbReference>
<dbReference type="EMBL" id="CP056041">
    <property type="protein sequence ID" value="QKZ23926.1"/>
    <property type="molecule type" value="Genomic_DNA"/>
</dbReference>
<dbReference type="PANTHER" id="PTHR33154">
    <property type="entry name" value="TRANSCRIPTIONAL REGULATOR, ARSR FAMILY"/>
    <property type="match status" value="1"/>
</dbReference>